<keyword evidence="3" id="KW-1185">Reference proteome</keyword>
<evidence type="ECO:0000313" key="2">
    <source>
        <dbReference type="EMBL" id="OCH85125.1"/>
    </source>
</evidence>
<gene>
    <name evidence="2" type="ORF">OBBRIDRAFT_860488</name>
</gene>
<keyword evidence="1" id="KW-1133">Transmembrane helix</keyword>
<dbReference type="EMBL" id="KV722607">
    <property type="protein sequence ID" value="OCH85125.1"/>
    <property type="molecule type" value="Genomic_DNA"/>
</dbReference>
<dbReference type="Proteomes" id="UP000250043">
    <property type="component" value="Unassembled WGS sequence"/>
</dbReference>
<accession>A0A8E2ATR2</accession>
<evidence type="ECO:0000256" key="1">
    <source>
        <dbReference type="SAM" id="Phobius"/>
    </source>
</evidence>
<evidence type="ECO:0000313" key="3">
    <source>
        <dbReference type="Proteomes" id="UP000250043"/>
    </source>
</evidence>
<organism evidence="2 3">
    <name type="scientific">Obba rivulosa</name>
    <dbReference type="NCBI Taxonomy" id="1052685"/>
    <lineage>
        <taxon>Eukaryota</taxon>
        <taxon>Fungi</taxon>
        <taxon>Dikarya</taxon>
        <taxon>Basidiomycota</taxon>
        <taxon>Agaricomycotina</taxon>
        <taxon>Agaricomycetes</taxon>
        <taxon>Polyporales</taxon>
        <taxon>Gelatoporiaceae</taxon>
        <taxon>Obba</taxon>
    </lineage>
</organism>
<proteinExistence type="predicted"/>
<dbReference type="AlphaFoldDB" id="A0A8E2ATR2"/>
<feature type="transmembrane region" description="Helical" evidence="1">
    <location>
        <begin position="30"/>
        <end position="50"/>
    </location>
</feature>
<feature type="transmembrane region" description="Helical" evidence="1">
    <location>
        <begin position="113"/>
        <end position="132"/>
    </location>
</feature>
<sequence>MSTVPRELDMFWQRKINSAMLLFHLNRWTVLSWVILNIITNFLPPASLSVRREPTSPFSATRTYAISGGHWPLALVVFSLGLVPVATNAVRALLVPPTFSDRFSHVERVLVEVSTRVCVIASDTIVLGVTWFKTFKMKREADRHGVHAPLTTLLLRDGVLYLIHSCFDNLSNGHDPGTMYFMCVAAYADACIHAWSLRAVLIN</sequence>
<keyword evidence="1" id="KW-0812">Transmembrane</keyword>
<name>A0A8E2ATR2_9APHY</name>
<protein>
    <submittedName>
        <fullName evidence="2">Uncharacterized protein</fullName>
    </submittedName>
</protein>
<feature type="transmembrane region" description="Helical" evidence="1">
    <location>
        <begin position="71"/>
        <end position="93"/>
    </location>
</feature>
<keyword evidence="1" id="KW-0472">Membrane</keyword>
<dbReference type="OrthoDB" id="2804045at2759"/>
<reference evidence="2 3" key="1">
    <citation type="submission" date="2016-07" db="EMBL/GenBank/DDBJ databases">
        <title>Draft genome of the white-rot fungus Obba rivulosa 3A-2.</title>
        <authorList>
            <consortium name="DOE Joint Genome Institute"/>
            <person name="Miettinen O."/>
            <person name="Riley R."/>
            <person name="Acob R."/>
            <person name="Barry K."/>
            <person name="Cullen D."/>
            <person name="De Vries R."/>
            <person name="Hainaut M."/>
            <person name="Hatakka A."/>
            <person name="Henrissat B."/>
            <person name="Hilden K."/>
            <person name="Kuo R."/>
            <person name="Labutti K."/>
            <person name="Lipzen A."/>
            <person name="Makela M.R."/>
            <person name="Sandor L."/>
            <person name="Spatafora J.W."/>
            <person name="Grigoriev I.V."/>
            <person name="Hibbett D.S."/>
        </authorList>
    </citation>
    <scope>NUCLEOTIDE SEQUENCE [LARGE SCALE GENOMIC DNA]</scope>
    <source>
        <strain evidence="2 3">3A-2</strain>
    </source>
</reference>